<dbReference type="InterPro" id="IPR019845">
    <property type="entry name" value="Squalene/phytoene_synthase_CS"/>
</dbReference>
<dbReference type="RefSeq" id="WP_064439200.1">
    <property type="nucleotide sequence ID" value="NZ_BDDI01000004.1"/>
</dbReference>
<dbReference type="GO" id="GO:0051996">
    <property type="term" value="F:squalene synthase [NAD(P)H] activity"/>
    <property type="evidence" value="ECO:0007669"/>
    <property type="project" value="InterPro"/>
</dbReference>
<dbReference type="CDD" id="cd00683">
    <property type="entry name" value="Trans_IPPS_HH"/>
    <property type="match status" value="1"/>
</dbReference>
<dbReference type="PROSITE" id="PS01045">
    <property type="entry name" value="SQUALEN_PHYTOEN_SYN_2"/>
    <property type="match status" value="1"/>
</dbReference>
<keyword evidence="2 3" id="KW-0808">Transferase</keyword>
<dbReference type="GO" id="GO:0016117">
    <property type="term" value="P:carotenoid biosynthetic process"/>
    <property type="evidence" value="ECO:0007669"/>
    <property type="project" value="UniProtKB-ARBA"/>
</dbReference>
<reference evidence="3 4" key="1">
    <citation type="submission" date="2020-08" db="EMBL/GenBank/DDBJ databases">
        <title>Sequencing the genomes of 1000 actinobacteria strains.</title>
        <authorList>
            <person name="Klenk H.-P."/>
        </authorList>
    </citation>
    <scope>NUCLEOTIDE SEQUENCE [LARGE SCALE GENOMIC DNA]</scope>
    <source>
        <strain evidence="3 4">DSM 45258</strain>
    </source>
</reference>
<dbReference type="InterPro" id="IPR008949">
    <property type="entry name" value="Isoprenoid_synthase_dom_sf"/>
</dbReference>
<evidence type="ECO:0000313" key="3">
    <source>
        <dbReference type="EMBL" id="MBB3038892.1"/>
    </source>
</evidence>
<dbReference type="EMBL" id="JACHWS010000003">
    <property type="protein sequence ID" value="MBB3038892.1"/>
    <property type="molecule type" value="Genomic_DNA"/>
</dbReference>
<accession>A0A839RPG4</accession>
<evidence type="ECO:0000256" key="1">
    <source>
        <dbReference type="ARBA" id="ARBA00004684"/>
    </source>
</evidence>
<proteinExistence type="predicted"/>
<dbReference type="UniPathway" id="UPA00799"/>
<protein>
    <submittedName>
        <fullName evidence="3">Phytoene synthase</fullName>
        <ecNumber evidence="3">2.5.1.32</ecNumber>
    </submittedName>
</protein>
<name>A0A839RPG4_9ACTN</name>
<dbReference type="OrthoDB" id="9807580at2"/>
<dbReference type="SFLD" id="SFLDG01212">
    <property type="entry name" value="Phytoene_synthase_like"/>
    <property type="match status" value="1"/>
</dbReference>
<keyword evidence="4" id="KW-1185">Reference proteome</keyword>
<dbReference type="InterPro" id="IPR002060">
    <property type="entry name" value="Squ/phyt_synthse"/>
</dbReference>
<dbReference type="Pfam" id="PF00494">
    <property type="entry name" value="SQS_PSY"/>
    <property type="match status" value="1"/>
</dbReference>
<evidence type="ECO:0000313" key="4">
    <source>
        <dbReference type="Proteomes" id="UP000567922"/>
    </source>
</evidence>
<dbReference type="GO" id="GO:0004311">
    <property type="term" value="F:geranylgeranyl diphosphate synthase activity"/>
    <property type="evidence" value="ECO:0007669"/>
    <property type="project" value="InterPro"/>
</dbReference>
<dbReference type="AlphaFoldDB" id="A0A839RPG4"/>
<evidence type="ECO:0000256" key="2">
    <source>
        <dbReference type="ARBA" id="ARBA00022679"/>
    </source>
</evidence>
<dbReference type="SUPFAM" id="SSF48576">
    <property type="entry name" value="Terpenoid synthases"/>
    <property type="match status" value="1"/>
</dbReference>
<comment type="caution">
    <text evidence="3">The sequence shown here is derived from an EMBL/GenBank/DDBJ whole genome shotgun (WGS) entry which is preliminary data.</text>
</comment>
<gene>
    <name evidence="3" type="ORF">FHU29_003361</name>
</gene>
<dbReference type="InterPro" id="IPR033904">
    <property type="entry name" value="Trans_IPPS_HH"/>
</dbReference>
<organism evidence="3 4">
    <name type="scientific">Hoyosella altamirensis</name>
    <dbReference type="NCBI Taxonomy" id="616997"/>
    <lineage>
        <taxon>Bacteria</taxon>
        <taxon>Bacillati</taxon>
        <taxon>Actinomycetota</taxon>
        <taxon>Actinomycetes</taxon>
        <taxon>Mycobacteriales</taxon>
        <taxon>Hoyosellaceae</taxon>
        <taxon>Hoyosella</taxon>
    </lineage>
</organism>
<dbReference type="InterPro" id="IPR044843">
    <property type="entry name" value="Trans_IPPS_bact-type"/>
</dbReference>
<comment type="pathway">
    <text evidence="1">Carotenoid biosynthesis; phytoene biosynthesis.</text>
</comment>
<dbReference type="PROSITE" id="PS01044">
    <property type="entry name" value="SQUALEN_PHYTOEN_SYN_1"/>
    <property type="match status" value="1"/>
</dbReference>
<dbReference type="PANTHER" id="PTHR31480">
    <property type="entry name" value="BIFUNCTIONAL LYCOPENE CYCLASE/PHYTOENE SYNTHASE"/>
    <property type="match status" value="1"/>
</dbReference>
<sequence length="305" mass="34097">MSSPTSQHLSLAYQQCRDITRAHGRSYYLATKVLDSRRQSAVYALYAFARVVDDVVDEGDHTPSQKAAHLDEVESAIKAGFSGARLSEPVFAALCDTVDRYAIPHEYFWAFLRSMRMDIPGAVEHRARYRTMAELHEYMYGSAAVIGLELLPVFGSHGEDAQIGAAALGNAFQLTNFLRDVADDYRRDRIYLPFDEILPFGVTEDVIATCVQSGSTDPRMRAALAHLIAVTRSYYRVAEGSLPSLHPPARLCVETALQLYGGILTEIERSNYQVFSQRIVVPNRRRIRVAAPRIASALAMRVRRP</sequence>
<dbReference type="SFLD" id="SFLDS00005">
    <property type="entry name" value="Isoprenoid_Synthase_Type_I"/>
    <property type="match status" value="1"/>
</dbReference>
<dbReference type="Gene3D" id="1.10.600.10">
    <property type="entry name" value="Farnesyl Diphosphate Synthase"/>
    <property type="match status" value="1"/>
</dbReference>
<dbReference type="EC" id="2.5.1.32" evidence="3"/>
<dbReference type="Proteomes" id="UP000567922">
    <property type="component" value="Unassembled WGS sequence"/>
</dbReference>
<dbReference type="SFLD" id="SFLDG01018">
    <property type="entry name" value="Squalene/Phytoene_Synthase_Lik"/>
    <property type="match status" value="1"/>
</dbReference>